<evidence type="ECO:0008006" key="3">
    <source>
        <dbReference type="Google" id="ProtNLM"/>
    </source>
</evidence>
<gene>
    <name evidence="1" type="ORF">BTO20_16310</name>
</gene>
<dbReference type="OrthoDB" id="4733156at2"/>
<dbReference type="RefSeq" id="WP_087077421.1">
    <property type="nucleotide sequence ID" value="NZ_CP020809.1"/>
</dbReference>
<sequence>MTHEPPRPLAPAARAVWDRHDERITEEGRWEAVDHDLLAVYAETHAVYDELVKAILETGVLVAGRRGAAKVKNPALPALQATRDSLMRLAKSVPLVDREVADKTAEFHRWMEGL</sequence>
<dbReference type="Pfam" id="PF05119">
    <property type="entry name" value="Terminase_4"/>
    <property type="match status" value="1"/>
</dbReference>
<dbReference type="KEGG" id="mdx:BTO20_16310"/>
<accession>A0A1Y0C421</accession>
<protein>
    <recommendedName>
        <fullName evidence="3">Terminase</fullName>
    </recommendedName>
</protein>
<dbReference type="EMBL" id="CP020809">
    <property type="protein sequence ID" value="ART69930.1"/>
    <property type="molecule type" value="Genomic_DNA"/>
</dbReference>
<organism evidence="1 2">
    <name type="scientific">Mycobacterium dioxanotrophicus</name>
    <dbReference type="NCBI Taxonomy" id="482462"/>
    <lineage>
        <taxon>Bacteria</taxon>
        <taxon>Bacillati</taxon>
        <taxon>Actinomycetota</taxon>
        <taxon>Actinomycetes</taxon>
        <taxon>Mycobacteriales</taxon>
        <taxon>Mycobacteriaceae</taxon>
        <taxon>Mycobacterium</taxon>
    </lineage>
</organism>
<name>A0A1Y0C421_9MYCO</name>
<dbReference type="AlphaFoldDB" id="A0A1Y0C421"/>
<dbReference type="InterPro" id="IPR006448">
    <property type="entry name" value="Phage_term_ssu_P27"/>
</dbReference>
<keyword evidence="2" id="KW-1185">Reference proteome</keyword>
<evidence type="ECO:0000313" key="1">
    <source>
        <dbReference type="EMBL" id="ART69930.1"/>
    </source>
</evidence>
<evidence type="ECO:0000313" key="2">
    <source>
        <dbReference type="Proteomes" id="UP000195331"/>
    </source>
</evidence>
<reference evidence="1 2" key="1">
    <citation type="submission" date="2017-04" db="EMBL/GenBank/DDBJ databases">
        <title>Whole Genome Sequence of 1,4-Dioxane Degrading Bacterium Mycobacterium dioxanotrophicus PH-06.</title>
        <authorList>
            <person name="He Y."/>
        </authorList>
    </citation>
    <scope>NUCLEOTIDE SEQUENCE [LARGE SCALE GENOMIC DNA]</scope>
    <source>
        <strain evidence="1 2">PH-06</strain>
    </source>
</reference>
<dbReference type="Proteomes" id="UP000195331">
    <property type="component" value="Chromosome"/>
</dbReference>
<proteinExistence type="predicted"/>